<dbReference type="CDD" id="cd05259">
    <property type="entry name" value="PCBER_SDR_a"/>
    <property type="match status" value="1"/>
</dbReference>
<dbReference type="Proteomes" id="UP000789572">
    <property type="component" value="Unassembled WGS sequence"/>
</dbReference>
<name>A0A9N9BWD8_9GLOM</name>
<reference evidence="5" key="1">
    <citation type="submission" date="2021-06" db="EMBL/GenBank/DDBJ databases">
        <authorList>
            <person name="Kallberg Y."/>
            <person name="Tangrot J."/>
            <person name="Rosling A."/>
        </authorList>
    </citation>
    <scope>NUCLEOTIDE SEQUENCE</scope>
    <source>
        <strain evidence="5">IA702</strain>
    </source>
</reference>
<protein>
    <submittedName>
        <fullName evidence="5">8454_t:CDS:1</fullName>
    </submittedName>
</protein>
<dbReference type="OrthoDB" id="419598at2759"/>
<dbReference type="EMBL" id="CAJVPJ010001255">
    <property type="protein sequence ID" value="CAG8583395.1"/>
    <property type="molecule type" value="Genomic_DNA"/>
</dbReference>
<dbReference type="PANTHER" id="PTHR47706">
    <property type="entry name" value="NMRA-LIKE FAMILY PROTEIN"/>
    <property type="match status" value="1"/>
</dbReference>
<proteinExistence type="inferred from homology"/>
<evidence type="ECO:0000259" key="4">
    <source>
        <dbReference type="Pfam" id="PF05368"/>
    </source>
</evidence>
<dbReference type="InterPro" id="IPR045312">
    <property type="entry name" value="PCBER-like"/>
</dbReference>
<keyword evidence="2" id="KW-0521">NADP</keyword>
<keyword evidence="3" id="KW-0560">Oxidoreductase</keyword>
<evidence type="ECO:0000256" key="3">
    <source>
        <dbReference type="ARBA" id="ARBA00023002"/>
    </source>
</evidence>
<dbReference type="SUPFAM" id="SSF51735">
    <property type="entry name" value="NAD(P)-binding Rossmann-fold domains"/>
    <property type="match status" value="1"/>
</dbReference>
<sequence>MSSSPLTNVTVAGGTGVLGFHIVEALLNDGSFNVKVLRRLPKTANEKAELLASKGAEIIYADYNQHDDLVQVLSGTDALISAAAPGVANGGYDFDALQTPLLNAAKAAGVRRFIPSEFGTETQLGDHPMTDTKATFRQKVKESGLEYTFIITGTFAEYLGWVGFDIKNKTAKFYVDGTSALAVTSLSDIGKYTAETLKLEESRNATIRIAGSMFPLNEILKLFEEATGSKWEVTVDKEIKHRYENKIDPVPSQMEVFVAAISEKGSFGNIDNNKFSFSPRPLADDIAVIVQQASG</sequence>
<accession>A0A9N9BWD8</accession>
<dbReference type="GO" id="GO:0016491">
    <property type="term" value="F:oxidoreductase activity"/>
    <property type="evidence" value="ECO:0007669"/>
    <property type="project" value="UniProtKB-KW"/>
</dbReference>
<dbReference type="InterPro" id="IPR051609">
    <property type="entry name" value="NmrA/Isoflavone_reductase-like"/>
</dbReference>
<evidence type="ECO:0000313" key="5">
    <source>
        <dbReference type="EMBL" id="CAG8583395.1"/>
    </source>
</evidence>
<dbReference type="Pfam" id="PF05368">
    <property type="entry name" value="NmrA"/>
    <property type="match status" value="1"/>
</dbReference>
<keyword evidence="6" id="KW-1185">Reference proteome</keyword>
<organism evidence="5 6">
    <name type="scientific">Paraglomus occultum</name>
    <dbReference type="NCBI Taxonomy" id="144539"/>
    <lineage>
        <taxon>Eukaryota</taxon>
        <taxon>Fungi</taxon>
        <taxon>Fungi incertae sedis</taxon>
        <taxon>Mucoromycota</taxon>
        <taxon>Glomeromycotina</taxon>
        <taxon>Glomeromycetes</taxon>
        <taxon>Paraglomerales</taxon>
        <taxon>Paraglomeraceae</taxon>
        <taxon>Paraglomus</taxon>
    </lineage>
</organism>
<dbReference type="Gene3D" id="3.40.50.720">
    <property type="entry name" value="NAD(P)-binding Rossmann-like Domain"/>
    <property type="match status" value="1"/>
</dbReference>
<gene>
    <name evidence="5" type="ORF">POCULU_LOCUS6604</name>
</gene>
<comment type="similarity">
    <text evidence="1">Belongs to the NmrA-type oxidoreductase family. Isoflavone reductase subfamily.</text>
</comment>
<feature type="domain" description="NmrA-like" evidence="4">
    <location>
        <begin position="8"/>
        <end position="271"/>
    </location>
</feature>
<dbReference type="Gene3D" id="3.90.25.10">
    <property type="entry name" value="UDP-galactose 4-epimerase, domain 1"/>
    <property type="match status" value="1"/>
</dbReference>
<evidence type="ECO:0000256" key="2">
    <source>
        <dbReference type="ARBA" id="ARBA00022857"/>
    </source>
</evidence>
<evidence type="ECO:0000313" key="6">
    <source>
        <dbReference type="Proteomes" id="UP000789572"/>
    </source>
</evidence>
<dbReference type="AlphaFoldDB" id="A0A9N9BWD8"/>
<comment type="caution">
    <text evidence="5">The sequence shown here is derived from an EMBL/GenBank/DDBJ whole genome shotgun (WGS) entry which is preliminary data.</text>
</comment>
<dbReference type="InterPro" id="IPR036291">
    <property type="entry name" value="NAD(P)-bd_dom_sf"/>
</dbReference>
<dbReference type="PANTHER" id="PTHR47706:SF4">
    <property type="entry name" value="NMRA-LIKE DOMAIN-CONTAINING PROTEIN"/>
    <property type="match status" value="1"/>
</dbReference>
<evidence type="ECO:0000256" key="1">
    <source>
        <dbReference type="ARBA" id="ARBA00005725"/>
    </source>
</evidence>
<dbReference type="InterPro" id="IPR008030">
    <property type="entry name" value="NmrA-like"/>
</dbReference>